<dbReference type="OrthoDB" id="4768at2759"/>
<dbReference type="GO" id="GO:0005829">
    <property type="term" value="C:cytosol"/>
    <property type="evidence" value="ECO:0007669"/>
    <property type="project" value="TreeGrafter"/>
</dbReference>
<keyword evidence="7" id="KW-0413">Isomerase</keyword>
<dbReference type="PROSITE" id="PS01326">
    <property type="entry name" value="DAP_EPIMERASE"/>
    <property type="match status" value="1"/>
</dbReference>
<dbReference type="Gene3D" id="3.10.310.10">
    <property type="entry name" value="Diaminopimelate Epimerase, Chain A, domain 1"/>
    <property type="match status" value="2"/>
</dbReference>
<dbReference type="FunFam" id="3.10.310.10:FF:000009">
    <property type="entry name" value="Diaminopimelate epimerase chloroplastic"/>
    <property type="match status" value="1"/>
</dbReference>
<accession>A0A835XS22</accession>
<sequence>MAAAPLKFSKYHGLGNDFILVDNRHSKDPVVTPEQAAKICDRNFGVGGDGVIFALPPVGDTDFTMRIYNSDGSEPEMCGNGIRCLAKFVADVDKSAPRKYKIHTLAGLIQPELLADGQVRVDMGEPILEGPKVPTTLAPTQGSTVVKQDLVVDGRTYQVTCISMGNPHAVIYSCDGKPIKIDELRKDFATLGPKFERNAVFPARTNTEFVEVVDRSHVRMVVWERGAGATLACGTGACALVVAGILEGHVDRSKTCRVDLPGGPLQIEWRESDNHIYMTGPAELVFSGSLHA</sequence>
<evidence type="ECO:0000256" key="5">
    <source>
        <dbReference type="ARBA" id="ARBA00022605"/>
    </source>
</evidence>
<gene>
    <name evidence="9" type="ORF">HYH03_012699</name>
</gene>
<organism evidence="9 10">
    <name type="scientific">Edaphochlamys debaryana</name>
    <dbReference type="NCBI Taxonomy" id="47281"/>
    <lineage>
        <taxon>Eukaryota</taxon>
        <taxon>Viridiplantae</taxon>
        <taxon>Chlorophyta</taxon>
        <taxon>core chlorophytes</taxon>
        <taxon>Chlorophyceae</taxon>
        <taxon>CS clade</taxon>
        <taxon>Chlamydomonadales</taxon>
        <taxon>Chlamydomonadales incertae sedis</taxon>
        <taxon>Edaphochlamys</taxon>
    </lineage>
</organism>
<dbReference type="GO" id="GO:0008837">
    <property type="term" value="F:diaminopimelate epimerase activity"/>
    <property type="evidence" value="ECO:0007669"/>
    <property type="project" value="UniProtKB-EC"/>
</dbReference>
<name>A0A835XS22_9CHLO</name>
<comment type="similarity">
    <text evidence="3">Belongs to the diaminopimelate epimerase family.</text>
</comment>
<dbReference type="EMBL" id="JAEHOE010000080">
    <property type="protein sequence ID" value="KAG2488699.1"/>
    <property type="molecule type" value="Genomic_DNA"/>
</dbReference>
<comment type="pathway">
    <text evidence="2">Amino-acid biosynthesis; L-lysine biosynthesis via DAP pathway; DL-2,6-diaminopimelate from LL-2,6-diaminopimelate: step 1/1.</text>
</comment>
<dbReference type="Proteomes" id="UP000612055">
    <property type="component" value="Unassembled WGS sequence"/>
</dbReference>
<dbReference type="GO" id="GO:0009507">
    <property type="term" value="C:chloroplast"/>
    <property type="evidence" value="ECO:0007669"/>
    <property type="project" value="UniProtKB-SubCell"/>
</dbReference>
<dbReference type="InterPro" id="IPR001653">
    <property type="entry name" value="DAP_epimerase_DapF"/>
</dbReference>
<evidence type="ECO:0000256" key="8">
    <source>
        <dbReference type="ARBA" id="ARBA00051712"/>
    </source>
</evidence>
<comment type="subcellular location">
    <subcellularLocation>
        <location evidence="1">Plastid</location>
        <location evidence="1">Chloroplast</location>
    </subcellularLocation>
</comment>
<evidence type="ECO:0000313" key="9">
    <source>
        <dbReference type="EMBL" id="KAG2488699.1"/>
    </source>
</evidence>
<evidence type="ECO:0000256" key="6">
    <source>
        <dbReference type="ARBA" id="ARBA00023154"/>
    </source>
</evidence>
<dbReference type="SUPFAM" id="SSF54506">
    <property type="entry name" value="Diaminopimelate epimerase-like"/>
    <property type="match status" value="1"/>
</dbReference>
<dbReference type="GO" id="GO:0009089">
    <property type="term" value="P:lysine biosynthetic process via diaminopimelate"/>
    <property type="evidence" value="ECO:0007669"/>
    <property type="project" value="UniProtKB-UniPathway"/>
</dbReference>
<evidence type="ECO:0000256" key="7">
    <source>
        <dbReference type="ARBA" id="ARBA00023235"/>
    </source>
</evidence>
<evidence type="ECO:0000256" key="2">
    <source>
        <dbReference type="ARBA" id="ARBA00005196"/>
    </source>
</evidence>
<keyword evidence="6" id="KW-0457">Lysine biosynthesis</keyword>
<dbReference type="Pfam" id="PF01678">
    <property type="entry name" value="DAP_epimerase"/>
    <property type="match status" value="2"/>
</dbReference>
<comment type="catalytic activity">
    <reaction evidence="8">
        <text>(2S,6S)-2,6-diaminopimelate = meso-2,6-diaminopimelate</text>
        <dbReference type="Rhea" id="RHEA:15393"/>
        <dbReference type="ChEBI" id="CHEBI:57609"/>
        <dbReference type="ChEBI" id="CHEBI:57791"/>
        <dbReference type="EC" id="5.1.1.7"/>
    </reaction>
</comment>
<dbReference type="FunFam" id="3.10.310.10:FF:000011">
    <property type="entry name" value="Diaminopimelate epimerase, chloroplastic"/>
    <property type="match status" value="1"/>
</dbReference>
<comment type="caution">
    <text evidence="9">The sequence shown here is derived from an EMBL/GenBank/DDBJ whole genome shotgun (WGS) entry which is preliminary data.</text>
</comment>
<dbReference type="HAMAP" id="MF_00197">
    <property type="entry name" value="DAP_epimerase"/>
    <property type="match status" value="1"/>
</dbReference>
<evidence type="ECO:0000256" key="3">
    <source>
        <dbReference type="ARBA" id="ARBA00010219"/>
    </source>
</evidence>
<evidence type="ECO:0000313" key="10">
    <source>
        <dbReference type="Proteomes" id="UP000612055"/>
    </source>
</evidence>
<dbReference type="NCBIfam" id="TIGR00652">
    <property type="entry name" value="DapF"/>
    <property type="match status" value="1"/>
</dbReference>
<keyword evidence="10" id="KW-1185">Reference proteome</keyword>
<dbReference type="UniPathway" id="UPA00034">
    <property type="reaction ID" value="UER00025"/>
</dbReference>
<dbReference type="EC" id="5.1.1.7" evidence="4"/>
<dbReference type="InterPro" id="IPR018510">
    <property type="entry name" value="DAP_epimerase_AS"/>
</dbReference>
<evidence type="ECO:0000256" key="4">
    <source>
        <dbReference type="ARBA" id="ARBA00013080"/>
    </source>
</evidence>
<dbReference type="AlphaFoldDB" id="A0A835XS22"/>
<dbReference type="PANTHER" id="PTHR31689:SF0">
    <property type="entry name" value="DIAMINOPIMELATE EPIMERASE"/>
    <property type="match status" value="1"/>
</dbReference>
<protein>
    <recommendedName>
        <fullName evidence="4">diaminopimelate epimerase</fullName>
        <ecNumber evidence="4">5.1.1.7</ecNumber>
    </recommendedName>
</protein>
<evidence type="ECO:0000256" key="1">
    <source>
        <dbReference type="ARBA" id="ARBA00004229"/>
    </source>
</evidence>
<proteinExistence type="inferred from homology"/>
<keyword evidence="5" id="KW-0028">Amino-acid biosynthesis</keyword>
<dbReference type="PANTHER" id="PTHR31689">
    <property type="entry name" value="DIAMINOPIMELATE EPIMERASE, CHLOROPLASTIC"/>
    <property type="match status" value="1"/>
</dbReference>
<reference evidence="9" key="1">
    <citation type="journal article" date="2020" name="bioRxiv">
        <title>Comparative genomics of Chlamydomonas.</title>
        <authorList>
            <person name="Craig R.J."/>
            <person name="Hasan A.R."/>
            <person name="Ness R.W."/>
            <person name="Keightley P.D."/>
        </authorList>
    </citation>
    <scope>NUCLEOTIDE SEQUENCE</scope>
    <source>
        <strain evidence="9">CCAP 11/70</strain>
    </source>
</reference>